<dbReference type="AlphaFoldDB" id="A0AAE0C6U1"/>
<organism evidence="2 3">
    <name type="scientific">Cymbomonas tetramitiformis</name>
    <dbReference type="NCBI Taxonomy" id="36881"/>
    <lineage>
        <taxon>Eukaryota</taxon>
        <taxon>Viridiplantae</taxon>
        <taxon>Chlorophyta</taxon>
        <taxon>Pyramimonadophyceae</taxon>
        <taxon>Pyramimonadales</taxon>
        <taxon>Pyramimonadaceae</taxon>
        <taxon>Cymbomonas</taxon>
    </lineage>
</organism>
<comment type="caution">
    <text evidence="2">The sequence shown here is derived from an EMBL/GenBank/DDBJ whole genome shotgun (WGS) entry which is preliminary data.</text>
</comment>
<feature type="region of interest" description="Disordered" evidence="1">
    <location>
        <begin position="1"/>
        <end position="25"/>
    </location>
</feature>
<reference evidence="2 3" key="1">
    <citation type="journal article" date="2015" name="Genome Biol. Evol.">
        <title>Comparative Genomics of a Bacterivorous Green Alga Reveals Evolutionary Causalities and Consequences of Phago-Mixotrophic Mode of Nutrition.</title>
        <authorList>
            <person name="Burns J.A."/>
            <person name="Paasch A."/>
            <person name="Narechania A."/>
            <person name="Kim E."/>
        </authorList>
    </citation>
    <scope>NUCLEOTIDE SEQUENCE [LARGE SCALE GENOMIC DNA]</scope>
    <source>
        <strain evidence="2 3">PLY_AMNH</strain>
    </source>
</reference>
<evidence type="ECO:0000313" key="2">
    <source>
        <dbReference type="EMBL" id="KAK3249521.1"/>
    </source>
</evidence>
<gene>
    <name evidence="2" type="ORF">CYMTET_41074</name>
</gene>
<feature type="compositionally biased region" description="Basic and acidic residues" evidence="1">
    <location>
        <begin position="1"/>
        <end position="16"/>
    </location>
</feature>
<dbReference type="Proteomes" id="UP001190700">
    <property type="component" value="Unassembled WGS sequence"/>
</dbReference>
<evidence type="ECO:0000313" key="3">
    <source>
        <dbReference type="Proteomes" id="UP001190700"/>
    </source>
</evidence>
<evidence type="ECO:0000256" key="1">
    <source>
        <dbReference type="SAM" id="MobiDB-lite"/>
    </source>
</evidence>
<dbReference type="EMBL" id="LGRX02027276">
    <property type="protein sequence ID" value="KAK3249521.1"/>
    <property type="molecule type" value="Genomic_DNA"/>
</dbReference>
<protein>
    <submittedName>
        <fullName evidence="2">Uncharacterized protein</fullName>
    </submittedName>
</protein>
<accession>A0AAE0C6U1</accession>
<keyword evidence="3" id="KW-1185">Reference proteome</keyword>
<sequence>MSTEDRESLPPWDRKYTSPRVPVPQSRLSGEDALKLLQHSISSYSYGPGLSADFHRLFPAPRGSLQRHELCTALVRLLNMDRMVVALALSLMDPTRSGLDFTIFDYYIRAGQTDEGPSLEARSEEASELKGEIPSPAISTLQWRVPGPADWAPTASYRGPKVYDNEVAEHGLMHTTSHLGEGSLIPTDERHEWGYGEEHAGKYTASQLSSNMVPNEHARHVHSRLLQGAGMCNTAGGESHFDIGMLPMESQCLNATGMRHIERTAVARGINSSVHIG</sequence>
<proteinExistence type="predicted"/>
<name>A0AAE0C6U1_9CHLO</name>